<proteinExistence type="predicted"/>
<protein>
    <submittedName>
        <fullName evidence="3">Uncharacterized protein LOC101708543</fullName>
    </submittedName>
</protein>
<dbReference type="Proteomes" id="UP000694906">
    <property type="component" value="Unplaced"/>
</dbReference>
<accession>A0AAX6TA07</accession>
<dbReference type="RefSeq" id="XP_021118389.1">
    <property type="nucleotide sequence ID" value="XM_021262730.1"/>
</dbReference>
<sequence>MSPSGHLLSPPLGPWTQSWSTVRMTHLARVPSTCGAESASPAGGPRACPQGGGRRAPGAPASGLPRSPAGHRVAGGARFSPPPAGRPAHLPVCRASEWGAWPAGSDGVLESGRPKPEHGAGPIDSKSGLRLPSVLLLLKLERRETVKAWISQSRLEPTNLCWSNEATKQEC</sequence>
<reference evidence="3" key="1">
    <citation type="submission" date="2025-08" db="UniProtKB">
        <authorList>
            <consortium name="RefSeq"/>
        </authorList>
    </citation>
    <scope>IDENTIFICATION</scope>
</reference>
<gene>
    <name evidence="3" type="primary">LOC101708543</name>
</gene>
<feature type="region of interest" description="Disordered" evidence="1">
    <location>
        <begin position="33"/>
        <end position="90"/>
    </location>
</feature>
<organism evidence="2 3">
    <name type="scientific">Heterocephalus glaber</name>
    <name type="common">Naked mole rat</name>
    <dbReference type="NCBI Taxonomy" id="10181"/>
    <lineage>
        <taxon>Eukaryota</taxon>
        <taxon>Metazoa</taxon>
        <taxon>Chordata</taxon>
        <taxon>Craniata</taxon>
        <taxon>Vertebrata</taxon>
        <taxon>Euteleostomi</taxon>
        <taxon>Mammalia</taxon>
        <taxon>Eutheria</taxon>
        <taxon>Euarchontoglires</taxon>
        <taxon>Glires</taxon>
        <taxon>Rodentia</taxon>
        <taxon>Hystricomorpha</taxon>
        <taxon>Bathyergidae</taxon>
        <taxon>Heterocephalus</taxon>
    </lineage>
</organism>
<feature type="compositionally biased region" description="Low complexity" evidence="1">
    <location>
        <begin position="56"/>
        <end position="70"/>
    </location>
</feature>
<keyword evidence="2" id="KW-1185">Reference proteome</keyword>
<evidence type="ECO:0000313" key="3">
    <source>
        <dbReference type="RefSeq" id="XP_021118389.1"/>
    </source>
</evidence>
<name>A0AAX6TA07_HETGA</name>
<evidence type="ECO:0000256" key="1">
    <source>
        <dbReference type="SAM" id="MobiDB-lite"/>
    </source>
</evidence>
<dbReference type="AlphaFoldDB" id="A0AAX6TA07"/>
<dbReference type="GeneID" id="101708543"/>
<feature type="region of interest" description="Disordered" evidence="1">
    <location>
        <begin position="103"/>
        <end position="126"/>
    </location>
</feature>
<evidence type="ECO:0000313" key="2">
    <source>
        <dbReference type="Proteomes" id="UP000694906"/>
    </source>
</evidence>